<dbReference type="OrthoDB" id="185373at2759"/>
<dbReference type="InterPro" id="IPR002885">
    <property type="entry name" value="PPR_rpt"/>
</dbReference>
<name>A0A200PT74_MACCD</name>
<dbReference type="GO" id="GO:0003723">
    <property type="term" value="F:RNA binding"/>
    <property type="evidence" value="ECO:0007669"/>
    <property type="project" value="InterPro"/>
</dbReference>
<dbReference type="InParanoid" id="A0A200PT74"/>
<keyword evidence="1" id="KW-0677">Repeat</keyword>
<dbReference type="OMA" id="LMNMYSC"/>
<keyword evidence="4" id="KW-1185">Reference proteome</keyword>
<evidence type="ECO:0000313" key="4">
    <source>
        <dbReference type="Proteomes" id="UP000195402"/>
    </source>
</evidence>
<reference evidence="3 4" key="1">
    <citation type="journal article" date="2017" name="Mol. Plant">
        <title>The Genome of Medicinal Plant Macleaya cordata Provides New Insights into Benzylisoquinoline Alkaloids Metabolism.</title>
        <authorList>
            <person name="Liu X."/>
            <person name="Liu Y."/>
            <person name="Huang P."/>
            <person name="Ma Y."/>
            <person name="Qing Z."/>
            <person name="Tang Q."/>
            <person name="Cao H."/>
            <person name="Cheng P."/>
            <person name="Zheng Y."/>
            <person name="Yuan Z."/>
            <person name="Zhou Y."/>
            <person name="Liu J."/>
            <person name="Tang Z."/>
            <person name="Zhuo Y."/>
            <person name="Zhang Y."/>
            <person name="Yu L."/>
            <person name="Huang J."/>
            <person name="Yang P."/>
            <person name="Peng Q."/>
            <person name="Zhang J."/>
            <person name="Jiang W."/>
            <person name="Zhang Z."/>
            <person name="Lin K."/>
            <person name="Ro D.K."/>
            <person name="Chen X."/>
            <person name="Xiong X."/>
            <person name="Shang Y."/>
            <person name="Huang S."/>
            <person name="Zeng J."/>
        </authorList>
    </citation>
    <scope>NUCLEOTIDE SEQUENCE [LARGE SCALE GENOMIC DNA]</scope>
    <source>
        <strain evidence="4">cv. BLH2017</strain>
        <tissue evidence="3">Root</tissue>
    </source>
</reference>
<protein>
    <submittedName>
        <fullName evidence="3">Pentatricopeptide repeat</fullName>
    </submittedName>
</protein>
<feature type="repeat" description="PPR" evidence="2">
    <location>
        <begin position="281"/>
        <end position="315"/>
    </location>
</feature>
<dbReference type="Pfam" id="PF13041">
    <property type="entry name" value="PPR_2"/>
    <property type="match status" value="2"/>
</dbReference>
<sequence>MPHRNQVSWNAMLTVLLDLNKLDEARELFDKMPQRNSTSYSKMITGLSRLGFVSEAREVFDSISILDQNVISWTAMISSYTHNNQPMNALQLFSSSYGEFFPSSLPNSYTFSTLMKACLDVESLVMAMQIHGLIIKLLDEQGKENVFVQNSLIDLHSKLGNLVDAQRVFNGLKWKDLSTWNVMMSSYARSLLIDKACEIFDSMDEKDALSWNIMISGFAECGRGVEALEFFLQLCRLREPRTEPNSSTYTIVLTVCATFTMLKFGTQIHSFTLKRGLLESNIYTGNSLINMYMKCGSVEESERTFYEMPRKDVVSWNSLVLGLGQNGYSKKALEIGEKALNLGIYNHNTFIALLTTCSHGGLVDEGIECFNSMSRNYGIKPCLDHYICVIDMLGRAGRITEAHNLLLSMPFAPNAITWAALLSACLVHGNEEIGETASRELRILEPSNAASYVMLANLYRKKGQFEESKQILRLMNKIDLRKEKGCSWIL</sequence>
<organism evidence="3 4">
    <name type="scientific">Macleaya cordata</name>
    <name type="common">Five-seeded plume-poppy</name>
    <name type="synonym">Bocconia cordata</name>
    <dbReference type="NCBI Taxonomy" id="56857"/>
    <lineage>
        <taxon>Eukaryota</taxon>
        <taxon>Viridiplantae</taxon>
        <taxon>Streptophyta</taxon>
        <taxon>Embryophyta</taxon>
        <taxon>Tracheophyta</taxon>
        <taxon>Spermatophyta</taxon>
        <taxon>Magnoliopsida</taxon>
        <taxon>Ranunculales</taxon>
        <taxon>Papaveraceae</taxon>
        <taxon>Papaveroideae</taxon>
        <taxon>Macleaya</taxon>
    </lineage>
</organism>
<dbReference type="PROSITE" id="PS51375">
    <property type="entry name" value="PPR"/>
    <property type="match status" value="3"/>
</dbReference>
<dbReference type="PANTHER" id="PTHR47926">
    <property type="entry name" value="PENTATRICOPEPTIDE REPEAT-CONTAINING PROTEIN"/>
    <property type="match status" value="1"/>
</dbReference>
<dbReference type="NCBIfam" id="TIGR00756">
    <property type="entry name" value="PPR"/>
    <property type="match status" value="4"/>
</dbReference>
<dbReference type="Proteomes" id="UP000195402">
    <property type="component" value="Unassembled WGS sequence"/>
</dbReference>
<dbReference type="EMBL" id="MVGT01004081">
    <property type="protein sequence ID" value="OVA01437.1"/>
    <property type="molecule type" value="Genomic_DNA"/>
</dbReference>
<comment type="caution">
    <text evidence="3">The sequence shown here is derived from an EMBL/GenBank/DDBJ whole genome shotgun (WGS) entry which is preliminary data.</text>
</comment>
<dbReference type="PANTHER" id="PTHR47926:SF471">
    <property type="entry name" value="DYW DOMAIN-CONTAINING PROTEIN"/>
    <property type="match status" value="1"/>
</dbReference>
<dbReference type="FunFam" id="1.25.40.10:FF:000090">
    <property type="entry name" value="Pentatricopeptide repeat-containing protein, chloroplastic"/>
    <property type="match status" value="1"/>
</dbReference>
<evidence type="ECO:0000256" key="2">
    <source>
        <dbReference type="PROSITE-ProRule" id="PRU00708"/>
    </source>
</evidence>
<dbReference type="InterPro" id="IPR046960">
    <property type="entry name" value="PPR_At4g14850-like_plant"/>
</dbReference>
<dbReference type="Pfam" id="PF01535">
    <property type="entry name" value="PPR"/>
    <property type="match status" value="7"/>
</dbReference>
<gene>
    <name evidence="3" type="ORF">BVC80_509g6</name>
</gene>
<accession>A0A200PT74</accession>
<feature type="repeat" description="PPR" evidence="2">
    <location>
        <begin position="5"/>
        <end position="39"/>
    </location>
</feature>
<proteinExistence type="predicted"/>
<feature type="repeat" description="PPR" evidence="2">
    <location>
        <begin position="176"/>
        <end position="210"/>
    </location>
</feature>
<dbReference type="SUPFAM" id="SSF48452">
    <property type="entry name" value="TPR-like"/>
    <property type="match status" value="1"/>
</dbReference>
<evidence type="ECO:0000313" key="3">
    <source>
        <dbReference type="EMBL" id="OVA01437.1"/>
    </source>
</evidence>
<evidence type="ECO:0000256" key="1">
    <source>
        <dbReference type="ARBA" id="ARBA00022737"/>
    </source>
</evidence>
<dbReference type="GO" id="GO:0009451">
    <property type="term" value="P:RNA modification"/>
    <property type="evidence" value="ECO:0007669"/>
    <property type="project" value="InterPro"/>
</dbReference>
<dbReference type="Pfam" id="PF20431">
    <property type="entry name" value="E_motif"/>
    <property type="match status" value="1"/>
</dbReference>
<dbReference type="InterPro" id="IPR046848">
    <property type="entry name" value="E_motif"/>
</dbReference>
<dbReference type="AlphaFoldDB" id="A0A200PT74"/>
<dbReference type="InterPro" id="IPR011990">
    <property type="entry name" value="TPR-like_helical_dom_sf"/>
</dbReference>
<dbReference type="Gene3D" id="1.25.40.10">
    <property type="entry name" value="Tetratricopeptide repeat domain"/>
    <property type="match status" value="4"/>
</dbReference>